<dbReference type="GO" id="GO:0009099">
    <property type="term" value="P:L-valine biosynthetic process"/>
    <property type="evidence" value="ECO:0007669"/>
    <property type="project" value="UniProtKB-UniRule"/>
</dbReference>
<sequence>MTVQMEYEKDVKVAALDGKKIAVIGYGSQGHAHAQNLRDSGRDVIIGVRPGKSFDKAKEDGFDTYTVAEATKLADVIMILAPDEIQQELYEAEIAPSLEAGNAVGFAHGFNIHFEFIKVPADVDVFMCAPKGPGHLVRRTYEEGFGVPALYAVYQDATGNAKNIAMDWCKGVGAARVGLLETTYKEETEEDLFGEQAVLCGGLTALIEA</sequence>
<dbReference type="InterPro" id="IPR000506">
    <property type="entry name" value="KARI_C"/>
</dbReference>
<evidence type="ECO:0000256" key="11">
    <source>
        <dbReference type="NCBIfam" id="TIGR00465"/>
    </source>
</evidence>
<feature type="binding site" evidence="12">
    <location>
        <position position="195"/>
    </location>
    <ligand>
        <name>Mg(2+)</name>
        <dbReference type="ChEBI" id="CHEBI:18420"/>
        <label>1</label>
    </ligand>
</feature>
<dbReference type="AlphaFoldDB" id="A0A6G2DB95"/>
<dbReference type="Gene3D" id="1.10.1040.10">
    <property type="entry name" value="N-(1-d-carboxylethyl)-l-norvaline Dehydrogenase, domain 2"/>
    <property type="match status" value="1"/>
</dbReference>
<dbReference type="EC" id="1.1.1.86" evidence="11"/>
<dbReference type="NCBIfam" id="TIGR00465">
    <property type="entry name" value="ilvC"/>
    <property type="match status" value="1"/>
</dbReference>
<dbReference type="PROSITE" id="PS51851">
    <property type="entry name" value="KARI_C"/>
    <property type="match status" value="1"/>
</dbReference>
<feature type="binding site" evidence="12">
    <location>
        <position position="191"/>
    </location>
    <ligand>
        <name>Mg(2+)</name>
        <dbReference type="ChEBI" id="CHEBI:18420"/>
        <label>1</label>
    </ligand>
</feature>
<comment type="cofactor">
    <cofactor evidence="1">
        <name>Mg(2+)</name>
        <dbReference type="ChEBI" id="CHEBI:18420"/>
    </cofactor>
</comment>
<dbReference type="Pfam" id="PF07991">
    <property type="entry name" value="KARI_N"/>
    <property type="match status" value="1"/>
</dbReference>
<accession>A0A6G2DB95</accession>
<dbReference type="SUPFAM" id="SSF51735">
    <property type="entry name" value="NAD(P)-binding Rossmann-fold domains"/>
    <property type="match status" value="1"/>
</dbReference>
<dbReference type="GO" id="GO:0046872">
    <property type="term" value="F:metal ion binding"/>
    <property type="evidence" value="ECO:0007669"/>
    <property type="project" value="UniProtKB-UniRule"/>
</dbReference>
<feature type="domain" description="KARI N-terminal Rossmann" evidence="13">
    <location>
        <begin position="3"/>
        <end position="182"/>
    </location>
</feature>
<evidence type="ECO:0000256" key="12">
    <source>
        <dbReference type="PROSITE-ProRule" id="PRU01198"/>
    </source>
</evidence>
<dbReference type="EMBL" id="WNHQ01000294">
    <property type="protein sequence ID" value="MTV73261.1"/>
    <property type="molecule type" value="Genomic_DNA"/>
</dbReference>
<evidence type="ECO:0000256" key="8">
    <source>
        <dbReference type="ARBA" id="ARBA00022842"/>
    </source>
</evidence>
<comment type="similarity">
    <text evidence="5 12">Belongs to the ketol-acid reductoisomerase family.</text>
</comment>
<feature type="domain" description="KARI C-terminal knotted" evidence="14">
    <location>
        <begin position="183"/>
        <end position="209"/>
    </location>
</feature>
<evidence type="ECO:0000256" key="1">
    <source>
        <dbReference type="ARBA" id="ARBA00001946"/>
    </source>
</evidence>
<keyword evidence="7 12" id="KW-0479">Metal-binding</keyword>
<evidence type="ECO:0000256" key="5">
    <source>
        <dbReference type="ARBA" id="ARBA00010318"/>
    </source>
</evidence>
<name>A0A6G2DB95_STREE</name>
<evidence type="ECO:0000313" key="15">
    <source>
        <dbReference type="EMBL" id="MTV73261.1"/>
    </source>
</evidence>
<dbReference type="UniPathway" id="UPA00047">
    <property type="reaction ID" value="UER00056"/>
</dbReference>
<comment type="pathway">
    <text evidence="4">Amino-acid biosynthesis; L-isoleucine biosynthesis; L-isoleucine from 2-oxobutanoate: step 2/4.</text>
</comment>
<comment type="caution">
    <text evidence="12">Lacks conserved residue(s) required for the propagation of feature annotation.</text>
</comment>
<evidence type="ECO:0000256" key="7">
    <source>
        <dbReference type="ARBA" id="ARBA00022723"/>
    </source>
</evidence>
<evidence type="ECO:0000256" key="2">
    <source>
        <dbReference type="ARBA" id="ARBA00002172"/>
    </source>
</evidence>
<keyword evidence="8 12" id="KW-0460">Magnesium</keyword>
<feature type="binding site" evidence="12">
    <location>
        <position position="191"/>
    </location>
    <ligand>
        <name>Mg(2+)</name>
        <dbReference type="ChEBI" id="CHEBI:18420"/>
        <label>2</label>
    </ligand>
</feature>
<dbReference type="GO" id="GO:0005829">
    <property type="term" value="C:cytosol"/>
    <property type="evidence" value="ECO:0007669"/>
    <property type="project" value="TreeGrafter"/>
</dbReference>
<gene>
    <name evidence="15" type="primary">ilvC</name>
    <name evidence="15" type="ORF">GM540_04465</name>
</gene>
<dbReference type="Gene3D" id="3.40.50.720">
    <property type="entry name" value="NAD(P)-binding Rossmann-like Domain"/>
    <property type="match status" value="1"/>
</dbReference>
<dbReference type="Proteomes" id="UP000483094">
    <property type="component" value="Unassembled WGS sequence"/>
</dbReference>
<evidence type="ECO:0000259" key="14">
    <source>
        <dbReference type="PROSITE" id="PS51851"/>
    </source>
</evidence>
<comment type="function">
    <text evidence="2">Involved in the biosynthesis of branched-chain amino acids (BCAA). Catalyzes an alkyl-migration followed by a ketol-acid reduction of (S)-2-acetolactate (S2AL) to yield (R)-2,3-dihydroxy-isovalerate. In the isomerase reaction, S2AL is rearranged via a Mg-dependent methyl migration to produce 3-hydroxy-3-methyl-2-ketobutyrate (HMKB). In the reductase reaction, this 2-ketoacid undergoes a metal-dependent reduction by NADPH to yield (R)-2,3-dihydroxy-isovalerate.</text>
</comment>
<evidence type="ECO:0000256" key="3">
    <source>
        <dbReference type="ARBA" id="ARBA00004864"/>
    </source>
</evidence>
<dbReference type="InterPro" id="IPR013023">
    <property type="entry name" value="KARI"/>
</dbReference>
<dbReference type="UniPathway" id="UPA00049">
    <property type="reaction ID" value="UER00060"/>
</dbReference>
<proteinExistence type="inferred from homology"/>
<dbReference type="Pfam" id="PF01450">
    <property type="entry name" value="KARI_C"/>
    <property type="match status" value="1"/>
</dbReference>
<reference evidence="15 16" key="1">
    <citation type="submission" date="2019-11" db="EMBL/GenBank/DDBJ databases">
        <title>Growth characteristics of pneumococcus vary with the chemical composition of the capsule and with environmental conditions.</title>
        <authorList>
            <person name="Tothpal A."/>
            <person name="Desobry K."/>
            <person name="Joshi S."/>
            <person name="Wyllie A.L."/>
            <person name="Weinberger D.M."/>
        </authorList>
    </citation>
    <scope>NUCLEOTIDE SEQUENCE [LARGE SCALE GENOMIC DNA]</scope>
    <source>
        <strain evidence="16">pnumococcus19F</strain>
    </source>
</reference>
<comment type="caution">
    <text evidence="15">The sequence shown here is derived from an EMBL/GenBank/DDBJ whole genome shotgun (WGS) entry which is preliminary data.</text>
</comment>
<dbReference type="PANTHER" id="PTHR21371">
    <property type="entry name" value="KETOL-ACID REDUCTOISOMERASE, MITOCHONDRIAL"/>
    <property type="match status" value="1"/>
</dbReference>
<keyword evidence="15" id="KW-0413">Isomerase</keyword>
<evidence type="ECO:0000256" key="9">
    <source>
        <dbReference type="ARBA" id="ARBA00023002"/>
    </source>
</evidence>
<evidence type="ECO:0000313" key="16">
    <source>
        <dbReference type="Proteomes" id="UP000483094"/>
    </source>
</evidence>
<dbReference type="PROSITE" id="PS51850">
    <property type="entry name" value="KARI_N"/>
    <property type="match status" value="1"/>
</dbReference>
<evidence type="ECO:0000256" key="10">
    <source>
        <dbReference type="ARBA" id="ARBA00023304"/>
    </source>
</evidence>
<dbReference type="PANTHER" id="PTHR21371:SF1">
    <property type="entry name" value="KETOL-ACID REDUCTOISOMERASE, MITOCHONDRIAL"/>
    <property type="match status" value="1"/>
</dbReference>
<dbReference type="GO" id="GO:0016853">
    <property type="term" value="F:isomerase activity"/>
    <property type="evidence" value="ECO:0007669"/>
    <property type="project" value="UniProtKB-KW"/>
</dbReference>
<evidence type="ECO:0000256" key="4">
    <source>
        <dbReference type="ARBA" id="ARBA00004885"/>
    </source>
</evidence>
<protein>
    <recommendedName>
        <fullName evidence="11">Ketol-acid reductoisomerase</fullName>
        <ecNumber evidence="11">1.1.1.86</ecNumber>
    </recommendedName>
</protein>
<dbReference type="InterPro" id="IPR013116">
    <property type="entry name" value="KARI_N"/>
</dbReference>
<dbReference type="InterPro" id="IPR008927">
    <property type="entry name" value="6-PGluconate_DH-like_C_sf"/>
</dbReference>
<dbReference type="GO" id="GO:0004455">
    <property type="term" value="F:ketol-acid reductoisomerase activity"/>
    <property type="evidence" value="ECO:0007669"/>
    <property type="project" value="UniProtKB-UniRule"/>
</dbReference>
<dbReference type="FunFam" id="3.40.50.720:FF:000023">
    <property type="entry name" value="Ketol-acid reductoisomerase (NADP(+))"/>
    <property type="match status" value="1"/>
</dbReference>
<dbReference type="InterPro" id="IPR036291">
    <property type="entry name" value="NAD(P)-bd_dom_sf"/>
</dbReference>
<comment type="pathway">
    <text evidence="3">Amino-acid biosynthesis; L-valine biosynthesis; L-valine from pyruvate: step 2/4.</text>
</comment>
<keyword evidence="10 12" id="KW-0100">Branched-chain amino acid biosynthesis</keyword>
<dbReference type="GO" id="GO:0009097">
    <property type="term" value="P:isoleucine biosynthetic process"/>
    <property type="evidence" value="ECO:0007669"/>
    <property type="project" value="UniProtKB-UniRule"/>
</dbReference>
<keyword evidence="6 12" id="KW-0028">Amino-acid biosynthesis</keyword>
<evidence type="ECO:0000259" key="13">
    <source>
        <dbReference type="PROSITE" id="PS51850"/>
    </source>
</evidence>
<organism evidence="15 16">
    <name type="scientific">Streptococcus pneumoniae</name>
    <dbReference type="NCBI Taxonomy" id="1313"/>
    <lineage>
        <taxon>Bacteria</taxon>
        <taxon>Bacillati</taxon>
        <taxon>Bacillota</taxon>
        <taxon>Bacilli</taxon>
        <taxon>Lactobacillales</taxon>
        <taxon>Streptococcaceae</taxon>
        <taxon>Streptococcus</taxon>
    </lineage>
</organism>
<dbReference type="InterPro" id="IPR013328">
    <property type="entry name" value="6PGD_dom2"/>
</dbReference>
<feature type="non-terminal residue" evidence="15">
    <location>
        <position position="209"/>
    </location>
</feature>
<dbReference type="SUPFAM" id="SSF48179">
    <property type="entry name" value="6-phosphogluconate dehydrogenase C-terminal domain-like"/>
    <property type="match status" value="1"/>
</dbReference>
<keyword evidence="9 12" id="KW-0560">Oxidoreductase</keyword>
<evidence type="ECO:0000256" key="6">
    <source>
        <dbReference type="ARBA" id="ARBA00022605"/>
    </source>
</evidence>